<gene>
    <name evidence="2" type="ORF">NS506_06265</name>
    <name evidence="3" type="ORF">NSK11_contig00040-0012</name>
</gene>
<evidence type="ECO:0000313" key="3">
    <source>
        <dbReference type="EMBL" id="GAP28658.1"/>
    </source>
</evidence>
<reference evidence="4" key="1">
    <citation type="submission" date="2015-07" db="EMBL/GenBank/DDBJ databases">
        <title>Nocardia seriolae U-1 whole genome shotgun sequence.</title>
        <authorList>
            <person name="Imajoh M."/>
            <person name="Fukumoto Y."/>
            <person name="Sukeda M."/>
            <person name="Yamane J."/>
            <person name="Yamasaki K."/>
            <person name="Shimizu M."/>
            <person name="Ohnishi K."/>
            <person name="Oshima S."/>
        </authorList>
    </citation>
    <scope>NUCLEOTIDE SEQUENCE [LARGE SCALE GENOMIC DNA]</scope>
    <source>
        <strain evidence="4">U-1</strain>
    </source>
</reference>
<dbReference type="GO" id="GO:0004806">
    <property type="term" value="F:triacylglycerol lipase activity"/>
    <property type="evidence" value="ECO:0007669"/>
    <property type="project" value="UniProtKB-EC"/>
</dbReference>
<dbReference type="InterPro" id="IPR005152">
    <property type="entry name" value="Lipase_secreted"/>
</dbReference>
<evidence type="ECO:0000256" key="1">
    <source>
        <dbReference type="SAM" id="SignalP"/>
    </source>
</evidence>
<keyword evidence="1" id="KW-0732">Signal</keyword>
<dbReference type="AlphaFoldDB" id="A0ABC8B1I4"/>
<keyword evidence="4" id="KW-1185">Reference proteome</keyword>
<accession>A0ABC8B1I4</accession>
<dbReference type="EMBL" id="BBYQ01000040">
    <property type="protein sequence ID" value="GAP28658.1"/>
    <property type="molecule type" value="Genomic_DNA"/>
</dbReference>
<name>A0ABC8B1I4_9NOCA</name>
<dbReference type="Proteomes" id="UP000180166">
    <property type="component" value="Chromosome"/>
</dbReference>
<dbReference type="EMBL" id="CP017839">
    <property type="protein sequence ID" value="APB00301.1"/>
    <property type="molecule type" value="Genomic_DNA"/>
</dbReference>
<dbReference type="SUPFAM" id="SSF53474">
    <property type="entry name" value="alpha/beta-Hydrolases"/>
    <property type="match status" value="1"/>
</dbReference>
<dbReference type="EC" id="3.1.1.3" evidence="2"/>
<dbReference type="PIRSF" id="PIRSF029171">
    <property type="entry name" value="Esterase_LipA"/>
    <property type="match status" value="1"/>
</dbReference>
<dbReference type="PANTHER" id="PTHR34853:SF1">
    <property type="entry name" value="LIPASE 5"/>
    <property type="match status" value="1"/>
</dbReference>
<dbReference type="KEGG" id="nsr:NS506_06265"/>
<feature type="signal peptide" evidence="1">
    <location>
        <begin position="1"/>
        <end position="29"/>
    </location>
</feature>
<evidence type="ECO:0000313" key="5">
    <source>
        <dbReference type="Proteomes" id="UP000180166"/>
    </source>
</evidence>
<dbReference type="Pfam" id="PF03583">
    <property type="entry name" value="LIP"/>
    <property type="match status" value="1"/>
</dbReference>
<dbReference type="RefSeq" id="WP_052486642.1">
    <property type="nucleotide sequence ID" value="NZ_AP028459.1"/>
</dbReference>
<dbReference type="PANTHER" id="PTHR34853">
    <property type="match status" value="1"/>
</dbReference>
<sequence>MIRIQPPTASRLCSALVVIAAVVAGQAVAAVGNSAPPDAAAVPPVPAADSFYAQPPSAAGLAMGEVVDSRPVVVRDVPARTALESWQVKYASQDSQGRPWTTVATILKPVGGARTDRLVAFDPWIDALDSRCNPSYQLRAGAGYLASTGMITEIIDLAFLLDRGYTVVVPDYLGPENQFTAAYVEGRNTLDGIRAALNFAPAGLSAATPVGMFGYSGGARGTEFAAELAAAYAPELNLAGTVAIGLPADITNSGWRMNESLFAGIDLVSAFGLARAYPELKLPQMFVDPDLGRQVGEMCNAELMARYAFADGRDMTVGGRWPLADPQVAAVVSTLRAGALGTPNAPLYLAVGSGDEVALPEDNDRLAADYRARGVDLTYVKVPGAEHITSNAVAAGPAIDWLASRLDSREENR</sequence>
<dbReference type="GeneID" id="93376753"/>
<dbReference type="InterPro" id="IPR029058">
    <property type="entry name" value="AB_hydrolase_fold"/>
</dbReference>
<reference evidence="3 4" key="2">
    <citation type="journal article" date="2016" name="Genome Announc.">
        <title>Draft Genome Sequence of Erythromycin- and Oxytetracycline-Sensitive Nocardia seriolae Strain U-1 (NBRC 110359).</title>
        <authorList>
            <person name="Imajoh M."/>
            <person name="Sukeda M."/>
            <person name="Shimizu M."/>
            <person name="Yamane J."/>
            <person name="Ohnishi K."/>
            <person name="Oshima S."/>
        </authorList>
    </citation>
    <scope>NUCLEOTIDE SEQUENCE [LARGE SCALE GENOMIC DNA]</scope>
    <source>
        <strain evidence="3 4">U-1</strain>
    </source>
</reference>
<evidence type="ECO:0000313" key="2">
    <source>
        <dbReference type="EMBL" id="APB00301.1"/>
    </source>
</evidence>
<dbReference type="Gene3D" id="1.10.260.130">
    <property type="match status" value="1"/>
</dbReference>
<dbReference type="Proteomes" id="UP000037179">
    <property type="component" value="Unassembled WGS sequence"/>
</dbReference>
<proteinExistence type="predicted"/>
<feature type="chain" id="PRO_5044720733" evidence="1">
    <location>
        <begin position="30"/>
        <end position="413"/>
    </location>
</feature>
<dbReference type="Gene3D" id="3.40.50.1820">
    <property type="entry name" value="alpha/beta hydrolase"/>
    <property type="match status" value="1"/>
</dbReference>
<organism evidence="2 5">
    <name type="scientific">Nocardia seriolae</name>
    <dbReference type="NCBI Taxonomy" id="37332"/>
    <lineage>
        <taxon>Bacteria</taxon>
        <taxon>Bacillati</taxon>
        <taxon>Actinomycetota</taxon>
        <taxon>Actinomycetes</taxon>
        <taxon>Mycobacteriales</taxon>
        <taxon>Nocardiaceae</taxon>
        <taxon>Nocardia</taxon>
    </lineage>
</organism>
<keyword evidence="2" id="KW-0378">Hydrolase</keyword>
<protein>
    <submittedName>
        <fullName evidence="2 3">Lipase</fullName>
        <ecNumber evidence="2">3.1.1.3</ecNumber>
    </submittedName>
</protein>
<reference evidence="2 5" key="3">
    <citation type="submission" date="2016-10" db="EMBL/GenBank/DDBJ databases">
        <title>Genome sequence of Nocardia seriolae strain EM150506, isolated from Anguila japonica.</title>
        <authorList>
            <person name="Han H.-J."/>
        </authorList>
    </citation>
    <scope>NUCLEOTIDE SEQUENCE [LARGE SCALE GENOMIC DNA]</scope>
    <source>
        <strain evidence="2 5">EM150506</strain>
    </source>
</reference>
<evidence type="ECO:0000313" key="4">
    <source>
        <dbReference type="Proteomes" id="UP000037179"/>
    </source>
</evidence>